<evidence type="ECO:0000313" key="2">
    <source>
        <dbReference type="Proteomes" id="UP000199048"/>
    </source>
</evidence>
<evidence type="ECO:0000313" key="1">
    <source>
        <dbReference type="EMBL" id="SFN00342.1"/>
    </source>
</evidence>
<name>A0A1I4VGM5_9HYPH</name>
<accession>A0A1I4VGM5</accession>
<protein>
    <submittedName>
        <fullName evidence="1">Uncharacterized protein</fullName>
    </submittedName>
</protein>
<gene>
    <name evidence="1" type="ORF">SAMN05192568_11002</name>
</gene>
<dbReference type="AlphaFoldDB" id="A0A1I4VGM5"/>
<dbReference type="EMBL" id="FOTK01000100">
    <property type="protein sequence ID" value="SFN00342.1"/>
    <property type="molecule type" value="Genomic_DNA"/>
</dbReference>
<organism evidence="1 2">
    <name type="scientific">Methylobacterium pseudosasicola</name>
    <dbReference type="NCBI Taxonomy" id="582667"/>
    <lineage>
        <taxon>Bacteria</taxon>
        <taxon>Pseudomonadati</taxon>
        <taxon>Pseudomonadota</taxon>
        <taxon>Alphaproteobacteria</taxon>
        <taxon>Hyphomicrobiales</taxon>
        <taxon>Methylobacteriaceae</taxon>
        <taxon>Methylobacterium</taxon>
    </lineage>
</organism>
<proteinExistence type="predicted"/>
<dbReference type="Proteomes" id="UP000199048">
    <property type="component" value="Unassembled WGS sequence"/>
</dbReference>
<keyword evidence="2" id="KW-1185">Reference proteome</keyword>
<sequence>MSSLKKIERDQRSAELSSVNGLIDRLTDDDFITRIGLRPCENADPLGSRRRS</sequence>
<reference evidence="2" key="1">
    <citation type="submission" date="2016-10" db="EMBL/GenBank/DDBJ databases">
        <authorList>
            <person name="Varghese N."/>
            <person name="Submissions S."/>
        </authorList>
    </citation>
    <scope>NUCLEOTIDE SEQUENCE [LARGE SCALE GENOMIC DNA]</scope>
    <source>
        <strain evidence="2">BL36</strain>
    </source>
</reference>